<keyword evidence="4 7" id="KW-0472">Membrane</keyword>
<sequence>MAGDLCTDCPATSSGLSGRGAHLVIPSLVAPIIAFLLVANRTYWRLRMLVSFGLDDVSAILSMIFYKLTINFRKLSILFLYLRIFTEHFWFRRVCYTLIFLVMGACVCLTIATIFQCNPVSRAWYRWSGSGSCVDIGALWYTNAIYNITTDIIIVLMVPPVIFKLKLPIRQKLGLTCIFGLGIIVCTASVSRLTTLYSSAYGDDVTAGTLVSTVWTTIEAGLGVICTNLPMLRTPLQHFFPRLFPPRMGTTQISSRRGSQPSCWGNSDELASPARLICPPMPTRNTYLSGQLPAAAIPIAVPVPRRAALQEENSSDDRRDVEILEGQPVHSSDQQRKLEHPGGIECYGHQHHVR</sequence>
<dbReference type="InterPro" id="IPR049326">
    <property type="entry name" value="Rhodopsin_dom_fungi"/>
</dbReference>
<proteinExistence type="inferred from homology"/>
<evidence type="ECO:0000313" key="9">
    <source>
        <dbReference type="EMBL" id="EXJ55567.1"/>
    </source>
</evidence>
<feature type="transmembrane region" description="Helical" evidence="7">
    <location>
        <begin position="144"/>
        <end position="163"/>
    </location>
</feature>
<feature type="transmembrane region" description="Helical" evidence="7">
    <location>
        <begin position="94"/>
        <end position="115"/>
    </location>
</feature>
<dbReference type="VEuPathDB" id="FungiDB:A1O7_08495"/>
<dbReference type="eggNOG" id="ENOG502SHQF">
    <property type="taxonomic scope" value="Eukaryota"/>
</dbReference>
<dbReference type="EMBL" id="AMGW01000006">
    <property type="protein sequence ID" value="EXJ55567.1"/>
    <property type="molecule type" value="Genomic_DNA"/>
</dbReference>
<dbReference type="AlphaFoldDB" id="W9VIQ6"/>
<evidence type="ECO:0000256" key="1">
    <source>
        <dbReference type="ARBA" id="ARBA00004141"/>
    </source>
</evidence>
<comment type="caution">
    <text evidence="9">The sequence shown here is derived from an EMBL/GenBank/DDBJ whole genome shotgun (WGS) entry which is preliminary data.</text>
</comment>
<feature type="compositionally biased region" description="Basic and acidic residues" evidence="6">
    <location>
        <begin position="333"/>
        <end position="342"/>
    </location>
</feature>
<evidence type="ECO:0000256" key="5">
    <source>
        <dbReference type="ARBA" id="ARBA00038359"/>
    </source>
</evidence>
<dbReference type="PANTHER" id="PTHR33048">
    <property type="entry name" value="PTH11-LIKE INTEGRAL MEMBRANE PROTEIN (AFU_ORTHOLOGUE AFUA_5G11245)"/>
    <property type="match status" value="1"/>
</dbReference>
<dbReference type="GO" id="GO:0016020">
    <property type="term" value="C:membrane"/>
    <property type="evidence" value="ECO:0007669"/>
    <property type="project" value="UniProtKB-SubCell"/>
</dbReference>
<keyword evidence="3 7" id="KW-1133">Transmembrane helix</keyword>
<dbReference type="RefSeq" id="XP_007760677.1">
    <property type="nucleotide sequence ID" value="XM_007762487.1"/>
</dbReference>
<feature type="domain" description="Rhodopsin" evidence="8">
    <location>
        <begin position="62"/>
        <end position="237"/>
    </location>
</feature>
<evidence type="ECO:0000256" key="6">
    <source>
        <dbReference type="SAM" id="MobiDB-lite"/>
    </source>
</evidence>
<comment type="similarity">
    <text evidence="5">Belongs to the SAT4 family.</text>
</comment>
<dbReference type="InterPro" id="IPR052337">
    <property type="entry name" value="SAT4-like"/>
</dbReference>
<evidence type="ECO:0000256" key="2">
    <source>
        <dbReference type="ARBA" id="ARBA00022692"/>
    </source>
</evidence>
<reference evidence="9 10" key="1">
    <citation type="submission" date="2013-03" db="EMBL/GenBank/DDBJ databases">
        <title>The Genome Sequence of Cladophialophora yegresii CBS 114405.</title>
        <authorList>
            <consortium name="The Broad Institute Genomics Platform"/>
            <person name="Cuomo C."/>
            <person name="de Hoog S."/>
            <person name="Gorbushina A."/>
            <person name="Walker B."/>
            <person name="Young S.K."/>
            <person name="Zeng Q."/>
            <person name="Gargeya S."/>
            <person name="Fitzgerald M."/>
            <person name="Haas B."/>
            <person name="Abouelleil A."/>
            <person name="Allen A.W."/>
            <person name="Alvarado L."/>
            <person name="Arachchi H.M."/>
            <person name="Berlin A.M."/>
            <person name="Chapman S.B."/>
            <person name="Gainer-Dewar J."/>
            <person name="Goldberg J."/>
            <person name="Griggs A."/>
            <person name="Gujja S."/>
            <person name="Hansen M."/>
            <person name="Howarth C."/>
            <person name="Imamovic A."/>
            <person name="Ireland A."/>
            <person name="Larimer J."/>
            <person name="McCowan C."/>
            <person name="Murphy C."/>
            <person name="Pearson M."/>
            <person name="Poon T.W."/>
            <person name="Priest M."/>
            <person name="Roberts A."/>
            <person name="Saif S."/>
            <person name="Shea T."/>
            <person name="Sisk P."/>
            <person name="Sykes S."/>
            <person name="Wortman J."/>
            <person name="Nusbaum C."/>
            <person name="Birren B."/>
        </authorList>
    </citation>
    <scope>NUCLEOTIDE SEQUENCE [LARGE SCALE GENOMIC DNA]</scope>
    <source>
        <strain evidence="9 10">CBS 114405</strain>
    </source>
</reference>
<organism evidence="9 10">
    <name type="scientific">Cladophialophora yegresii CBS 114405</name>
    <dbReference type="NCBI Taxonomy" id="1182544"/>
    <lineage>
        <taxon>Eukaryota</taxon>
        <taxon>Fungi</taxon>
        <taxon>Dikarya</taxon>
        <taxon>Ascomycota</taxon>
        <taxon>Pezizomycotina</taxon>
        <taxon>Eurotiomycetes</taxon>
        <taxon>Chaetothyriomycetidae</taxon>
        <taxon>Chaetothyriales</taxon>
        <taxon>Herpotrichiellaceae</taxon>
        <taxon>Cladophialophora</taxon>
    </lineage>
</organism>
<keyword evidence="10" id="KW-1185">Reference proteome</keyword>
<comment type="subcellular location">
    <subcellularLocation>
        <location evidence="1">Membrane</location>
        <topology evidence="1">Multi-pass membrane protein</topology>
    </subcellularLocation>
</comment>
<feature type="transmembrane region" description="Helical" evidence="7">
    <location>
        <begin position="175"/>
        <end position="194"/>
    </location>
</feature>
<accession>W9VIQ6</accession>
<dbReference type="Pfam" id="PF20684">
    <property type="entry name" value="Fung_rhodopsin"/>
    <property type="match status" value="1"/>
</dbReference>
<evidence type="ECO:0000256" key="7">
    <source>
        <dbReference type="SAM" id="Phobius"/>
    </source>
</evidence>
<feature type="region of interest" description="Disordered" evidence="6">
    <location>
        <begin position="309"/>
        <end position="354"/>
    </location>
</feature>
<name>W9VIQ6_9EURO</name>
<evidence type="ECO:0000313" key="10">
    <source>
        <dbReference type="Proteomes" id="UP000019473"/>
    </source>
</evidence>
<gene>
    <name evidence="9" type="ORF">A1O7_08495</name>
</gene>
<dbReference type="Proteomes" id="UP000019473">
    <property type="component" value="Unassembled WGS sequence"/>
</dbReference>
<feature type="transmembrane region" description="Helical" evidence="7">
    <location>
        <begin position="214"/>
        <end position="232"/>
    </location>
</feature>
<keyword evidence="2 7" id="KW-0812">Transmembrane</keyword>
<evidence type="ECO:0000259" key="8">
    <source>
        <dbReference type="Pfam" id="PF20684"/>
    </source>
</evidence>
<dbReference type="HOGENOM" id="CLU_028200_0_2_1"/>
<feature type="transmembrane region" description="Helical" evidence="7">
    <location>
        <begin position="20"/>
        <end position="39"/>
    </location>
</feature>
<evidence type="ECO:0000256" key="3">
    <source>
        <dbReference type="ARBA" id="ARBA00022989"/>
    </source>
</evidence>
<feature type="transmembrane region" description="Helical" evidence="7">
    <location>
        <begin position="59"/>
        <end position="82"/>
    </location>
</feature>
<dbReference type="OrthoDB" id="10017208at2759"/>
<dbReference type="GeneID" id="19183062"/>
<dbReference type="PANTHER" id="PTHR33048:SF55">
    <property type="entry name" value="INTEGRAL MEMBRANE PROTEIN"/>
    <property type="match status" value="1"/>
</dbReference>
<evidence type="ECO:0000256" key="4">
    <source>
        <dbReference type="ARBA" id="ARBA00023136"/>
    </source>
</evidence>
<protein>
    <recommendedName>
        <fullName evidence="8">Rhodopsin domain-containing protein</fullName>
    </recommendedName>
</protein>